<organism evidence="8 9">
    <name type="scientific">Azorhizophilus paspali</name>
    <name type="common">Azotobacter paspali</name>
    <dbReference type="NCBI Taxonomy" id="69963"/>
    <lineage>
        <taxon>Bacteria</taxon>
        <taxon>Pseudomonadati</taxon>
        <taxon>Pseudomonadota</taxon>
        <taxon>Gammaproteobacteria</taxon>
        <taxon>Pseudomonadales</taxon>
        <taxon>Pseudomonadaceae</taxon>
        <taxon>Azorhizophilus</taxon>
    </lineage>
</organism>
<name>A0ABV6SNS1_AZOPA</name>
<dbReference type="InterPro" id="IPR037185">
    <property type="entry name" value="EmrE-like"/>
</dbReference>
<feature type="transmembrane region" description="Helical" evidence="6">
    <location>
        <begin position="39"/>
        <end position="61"/>
    </location>
</feature>
<keyword evidence="4 6" id="KW-1133">Transmembrane helix</keyword>
<evidence type="ECO:0000313" key="8">
    <source>
        <dbReference type="EMBL" id="MFC0709935.1"/>
    </source>
</evidence>
<dbReference type="Proteomes" id="UP001589891">
    <property type="component" value="Unassembled WGS sequence"/>
</dbReference>
<keyword evidence="5 6" id="KW-0472">Membrane</keyword>
<evidence type="ECO:0000256" key="5">
    <source>
        <dbReference type="ARBA" id="ARBA00023136"/>
    </source>
</evidence>
<comment type="subcellular location">
    <subcellularLocation>
        <location evidence="1">Membrane</location>
        <topology evidence="1">Multi-pass membrane protein</topology>
    </subcellularLocation>
</comment>
<sequence length="317" mass="34135">MQVNNPSQNQYFLLVLASTFLQGSSFVSTKIVMSEMPPLWTASARFFVAAVSLLPFVFLLMWRQKLNLKQIPWLRIFVLGSFQTAGVMAFLNIGLTSTSPSTAAILMASNPLLVVVLAWLFLGERSSPLALGGLLLAFIGVVICIGISPIGSMSVGYGESLVILASICWACSTVLNKKFNLALSPWLVTFWQMLLGSMILAVIAALSQQQLVLPTTAYHWGMFLWLAIPASTGAMGLWFAALKIGGSVQTSGFLFLCPLFAALISFGLTGLVPTGHEIAGGVLIGLGLYVMSRWRYTSGQSVENSVEPEPESINSAR</sequence>
<evidence type="ECO:0000256" key="2">
    <source>
        <dbReference type="ARBA" id="ARBA00007362"/>
    </source>
</evidence>
<comment type="similarity">
    <text evidence="2">Belongs to the EamA transporter family.</text>
</comment>
<feature type="transmembrane region" description="Helical" evidence="6">
    <location>
        <begin position="73"/>
        <end position="95"/>
    </location>
</feature>
<feature type="transmembrane region" description="Helical" evidence="6">
    <location>
        <begin position="187"/>
        <end position="206"/>
    </location>
</feature>
<feature type="transmembrane region" description="Helical" evidence="6">
    <location>
        <begin position="253"/>
        <end position="272"/>
    </location>
</feature>
<evidence type="ECO:0000256" key="3">
    <source>
        <dbReference type="ARBA" id="ARBA00022692"/>
    </source>
</evidence>
<dbReference type="PANTHER" id="PTHR32322">
    <property type="entry name" value="INNER MEMBRANE TRANSPORTER"/>
    <property type="match status" value="1"/>
</dbReference>
<dbReference type="SUPFAM" id="SSF103481">
    <property type="entry name" value="Multidrug resistance efflux transporter EmrE"/>
    <property type="match status" value="2"/>
</dbReference>
<comment type="caution">
    <text evidence="8">The sequence shown here is derived from an EMBL/GenBank/DDBJ whole genome shotgun (WGS) entry which is preliminary data.</text>
</comment>
<reference evidence="8 9" key="1">
    <citation type="submission" date="2024-09" db="EMBL/GenBank/DDBJ databases">
        <authorList>
            <person name="Sun Q."/>
            <person name="Mori K."/>
        </authorList>
    </citation>
    <scope>NUCLEOTIDE SEQUENCE [LARGE SCALE GENOMIC DNA]</scope>
    <source>
        <strain evidence="8 9">NCAIM B.01794</strain>
    </source>
</reference>
<dbReference type="Pfam" id="PF00892">
    <property type="entry name" value="EamA"/>
    <property type="match status" value="2"/>
</dbReference>
<evidence type="ECO:0000256" key="4">
    <source>
        <dbReference type="ARBA" id="ARBA00022989"/>
    </source>
</evidence>
<keyword evidence="9" id="KW-1185">Reference proteome</keyword>
<evidence type="ECO:0000256" key="1">
    <source>
        <dbReference type="ARBA" id="ARBA00004141"/>
    </source>
</evidence>
<feature type="domain" description="EamA" evidence="7">
    <location>
        <begin position="158"/>
        <end position="292"/>
    </location>
</feature>
<protein>
    <submittedName>
        <fullName evidence="8">DMT family transporter</fullName>
    </submittedName>
</protein>
<feature type="transmembrane region" description="Helical" evidence="6">
    <location>
        <begin position="101"/>
        <end position="122"/>
    </location>
</feature>
<feature type="transmembrane region" description="Helical" evidence="6">
    <location>
        <begin position="129"/>
        <end position="150"/>
    </location>
</feature>
<proteinExistence type="inferred from homology"/>
<evidence type="ECO:0000313" key="9">
    <source>
        <dbReference type="Proteomes" id="UP001589891"/>
    </source>
</evidence>
<accession>A0ABV6SNS1</accession>
<dbReference type="RefSeq" id="WP_376945424.1">
    <property type="nucleotide sequence ID" value="NZ_CP183182.1"/>
</dbReference>
<feature type="domain" description="EamA" evidence="7">
    <location>
        <begin position="12"/>
        <end position="143"/>
    </location>
</feature>
<dbReference type="EMBL" id="JBHLSS010000060">
    <property type="protein sequence ID" value="MFC0709935.1"/>
    <property type="molecule type" value="Genomic_DNA"/>
</dbReference>
<dbReference type="PANTHER" id="PTHR32322:SF2">
    <property type="entry name" value="EAMA DOMAIN-CONTAINING PROTEIN"/>
    <property type="match status" value="1"/>
</dbReference>
<evidence type="ECO:0000259" key="7">
    <source>
        <dbReference type="Pfam" id="PF00892"/>
    </source>
</evidence>
<feature type="transmembrane region" description="Helical" evidence="6">
    <location>
        <begin position="156"/>
        <end position="175"/>
    </location>
</feature>
<dbReference type="InterPro" id="IPR000620">
    <property type="entry name" value="EamA_dom"/>
</dbReference>
<evidence type="ECO:0000256" key="6">
    <source>
        <dbReference type="SAM" id="Phobius"/>
    </source>
</evidence>
<feature type="transmembrane region" description="Helical" evidence="6">
    <location>
        <begin position="12"/>
        <end position="33"/>
    </location>
</feature>
<gene>
    <name evidence="8" type="ORF">ACFFGX_10185</name>
</gene>
<feature type="transmembrane region" description="Helical" evidence="6">
    <location>
        <begin position="218"/>
        <end position="241"/>
    </location>
</feature>
<dbReference type="InterPro" id="IPR050638">
    <property type="entry name" value="AA-Vitamin_Transporters"/>
</dbReference>
<keyword evidence="3 6" id="KW-0812">Transmembrane</keyword>